<dbReference type="AlphaFoldDB" id="A0A2V1CXR0"/>
<dbReference type="STRING" id="97972.A0A2V1CXR0"/>
<dbReference type="Proteomes" id="UP000244855">
    <property type="component" value="Unassembled WGS sequence"/>
</dbReference>
<proteinExistence type="predicted"/>
<gene>
    <name evidence="1" type="ORF">DM02DRAFT_578294</name>
</gene>
<dbReference type="EMBL" id="KZ806806">
    <property type="protein sequence ID" value="PVH90049.1"/>
    <property type="molecule type" value="Genomic_DNA"/>
</dbReference>
<protein>
    <recommendedName>
        <fullName evidence="3">AMP-dependent synthetase/ligase domain-containing protein</fullName>
    </recommendedName>
</protein>
<sequence length="77" mass="8503">MLAVLKTGHAYLPIDAGWPSERIKAILASAGGRKGKMLDLVLCDDEQKSRFEREGLLRQSPRAKVLAVQKGLFQDLP</sequence>
<organism evidence="1 2">
    <name type="scientific">Periconia macrospinosa</name>
    <dbReference type="NCBI Taxonomy" id="97972"/>
    <lineage>
        <taxon>Eukaryota</taxon>
        <taxon>Fungi</taxon>
        <taxon>Dikarya</taxon>
        <taxon>Ascomycota</taxon>
        <taxon>Pezizomycotina</taxon>
        <taxon>Dothideomycetes</taxon>
        <taxon>Pleosporomycetidae</taxon>
        <taxon>Pleosporales</taxon>
        <taxon>Massarineae</taxon>
        <taxon>Periconiaceae</taxon>
        <taxon>Periconia</taxon>
    </lineage>
</organism>
<evidence type="ECO:0000313" key="2">
    <source>
        <dbReference type="Proteomes" id="UP000244855"/>
    </source>
</evidence>
<reference evidence="1 2" key="1">
    <citation type="journal article" date="2018" name="Sci. Rep.">
        <title>Comparative genomics provides insights into the lifestyle and reveals functional heterogeneity of dark septate endophytic fungi.</title>
        <authorList>
            <person name="Knapp D.G."/>
            <person name="Nemeth J.B."/>
            <person name="Barry K."/>
            <person name="Hainaut M."/>
            <person name="Henrissat B."/>
            <person name="Johnson J."/>
            <person name="Kuo A."/>
            <person name="Lim J.H.P."/>
            <person name="Lipzen A."/>
            <person name="Nolan M."/>
            <person name="Ohm R.A."/>
            <person name="Tamas L."/>
            <person name="Grigoriev I.V."/>
            <person name="Spatafora J.W."/>
            <person name="Nagy L.G."/>
            <person name="Kovacs G.M."/>
        </authorList>
    </citation>
    <scope>NUCLEOTIDE SEQUENCE [LARGE SCALE GENOMIC DNA]</scope>
    <source>
        <strain evidence="1 2">DSE2036</strain>
    </source>
</reference>
<evidence type="ECO:0000313" key="1">
    <source>
        <dbReference type="EMBL" id="PVH90049.1"/>
    </source>
</evidence>
<accession>A0A2V1CXR0</accession>
<keyword evidence="2" id="KW-1185">Reference proteome</keyword>
<name>A0A2V1CXR0_9PLEO</name>
<dbReference type="Gene3D" id="3.40.50.980">
    <property type="match status" value="1"/>
</dbReference>
<feature type="non-terminal residue" evidence="1">
    <location>
        <position position="77"/>
    </location>
</feature>
<dbReference type="SUPFAM" id="SSF56801">
    <property type="entry name" value="Acetyl-CoA synthetase-like"/>
    <property type="match status" value="1"/>
</dbReference>
<evidence type="ECO:0008006" key="3">
    <source>
        <dbReference type="Google" id="ProtNLM"/>
    </source>
</evidence>